<dbReference type="NCBIfam" id="TIGR02521">
    <property type="entry name" value="type_IV_pilW"/>
    <property type="match status" value="1"/>
</dbReference>
<dbReference type="EMBL" id="MTJN01000002">
    <property type="protein sequence ID" value="OOV09167.1"/>
    <property type="molecule type" value="Genomic_DNA"/>
</dbReference>
<sequence length="274" mass="30740">MKITSTSRLELLLAACVLCNGLTLSGCAGPTGSSRVGEVHEDIVTESDVSAERKRARIRMELALGYLEEGKTTVALDEIKQAIAVDPSYSDAFSLRGLIYMRLNDYTIAEDSFNKALSLKPRDSHVLHNMGWLKCQNGQFAQSMNYFSQALANPLYNERAKTHMAQGVCQFKAGQLPEAEVSLMKSYEYDAANPVTGYNLANVLFQRKEYVRAQFYIRRLNNTDLANAETLWLGIKIEKRMANLEAMNQLGEQLIKRFPESPQAAFFQRGAFDE</sequence>
<feature type="repeat" description="TPR" evidence="1">
    <location>
        <begin position="90"/>
        <end position="123"/>
    </location>
</feature>
<dbReference type="PROSITE" id="PS50293">
    <property type="entry name" value="TPR_REGION"/>
    <property type="match status" value="1"/>
</dbReference>
<comment type="caution">
    <text evidence="3">The sequence shown here is derived from an EMBL/GenBank/DDBJ whole genome shotgun (WGS) entry which is preliminary data.</text>
</comment>
<dbReference type="OrthoDB" id="9814042at2"/>
<organism evidence="3 4">
    <name type="scientific">Rhodoferax fermentans</name>
    <dbReference type="NCBI Taxonomy" id="28066"/>
    <lineage>
        <taxon>Bacteria</taxon>
        <taxon>Pseudomonadati</taxon>
        <taxon>Pseudomonadota</taxon>
        <taxon>Betaproteobacteria</taxon>
        <taxon>Burkholderiales</taxon>
        <taxon>Comamonadaceae</taxon>
        <taxon>Rhodoferax</taxon>
    </lineage>
</organism>
<gene>
    <name evidence="3" type="ORF">RF819_14735</name>
</gene>
<dbReference type="Gene3D" id="1.25.40.10">
    <property type="entry name" value="Tetratricopeptide repeat domain"/>
    <property type="match status" value="1"/>
</dbReference>
<dbReference type="SUPFAM" id="SSF48452">
    <property type="entry name" value="TPR-like"/>
    <property type="match status" value="1"/>
</dbReference>
<dbReference type="AlphaFoldDB" id="A0A1T1AYQ1"/>
<evidence type="ECO:0000256" key="2">
    <source>
        <dbReference type="SAM" id="SignalP"/>
    </source>
</evidence>
<dbReference type="Pfam" id="PF13432">
    <property type="entry name" value="TPR_16"/>
    <property type="match status" value="2"/>
</dbReference>
<reference evidence="3 4" key="1">
    <citation type="submission" date="2017-01" db="EMBL/GenBank/DDBJ databases">
        <title>Genome sequencing of Rhodoferax fermentans JCM 7819.</title>
        <authorList>
            <person name="Kim Y.J."/>
            <person name="Farh M.E.-A."/>
            <person name="Yang D.-C."/>
        </authorList>
    </citation>
    <scope>NUCLEOTIDE SEQUENCE [LARGE SCALE GENOMIC DNA]</scope>
    <source>
        <strain evidence="3 4">JCM 7819</strain>
    </source>
</reference>
<keyword evidence="1" id="KW-0802">TPR repeat</keyword>
<dbReference type="PANTHER" id="PTHR12558">
    <property type="entry name" value="CELL DIVISION CYCLE 16,23,27"/>
    <property type="match status" value="1"/>
</dbReference>
<dbReference type="InterPro" id="IPR019734">
    <property type="entry name" value="TPR_rpt"/>
</dbReference>
<dbReference type="STRING" id="28066.RF819_14735"/>
<evidence type="ECO:0000256" key="1">
    <source>
        <dbReference type="PROSITE-ProRule" id="PRU00339"/>
    </source>
</evidence>
<proteinExistence type="predicted"/>
<feature type="signal peptide" evidence="2">
    <location>
        <begin position="1"/>
        <end position="28"/>
    </location>
</feature>
<feature type="repeat" description="TPR" evidence="1">
    <location>
        <begin position="56"/>
        <end position="89"/>
    </location>
</feature>
<protein>
    <submittedName>
        <fullName evidence="3">Type IV pilus biogenesis/stability protein PilW</fullName>
    </submittedName>
</protein>
<keyword evidence="2" id="KW-0732">Signal</keyword>
<dbReference type="Proteomes" id="UP000190750">
    <property type="component" value="Unassembled WGS sequence"/>
</dbReference>
<evidence type="ECO:0000313" key="4">
    <source>
        <dbReference type="Proteomes" id="UP000190750"/>
    </source>
</evidence>
<dbReference type="PROSITE" id="PS50005">
    <property type="entry name" value="TPR"/>
    <property type="match status" value="2"/>
</dbReference>
<feature type="chain" id="PRO_5012594316" evidence="2">
    <location>
        <begin position="29"/>
        <end position="274"/>
    </location>
</feature>
<dbReference type="SMART" id="SM00028">
    <property type="entry name" value="TPR"/>
    <property type="match status" value="4"/>
</dbReference>
<keyword evidence="4" id="KW-1185">Reference proteome</keyword>
<dbReference type="PROSITE" id="PS51257">
    <property type="entry name" value="PROKAR_LIPOPROTEIN"/>
    <property type="match status" value="1"/>
</dbReference>
<name>A0A1T1AYQ1_RHOFE</name>
<dbReference type="PANTHER" id="PTHR12558:SF13">
    <property type="entry name" value="CELL DIVISION CYCLE PROTEIN 27 HOMOLOG"/>
    <property type="match status" value="1"/>
</dbReference>
<dbReference type="InterPro" id="IPR011990">
    <property type="entry name" value="TPR-like_helical_dom_sf"/>
</dbReference>
<evidence type="ECO:0000313" key="3">
    <source>
        <dbReference type="EMBL" id="OOV09167.1"/>
    </source>
</evidence>
<dbReference type="InterPro" id="IPR013360">
    <property type="entry name" value="Pilus_4_PilW"/>
</dbReference>
<accession>A0A1T1AYQ1</accession>